<accession>A0ABU7MEL6</accession>
<feature type="domain" description="AMP-binding enzyme C-terminal" evidence="2">
    <location>
        <begin position="458"/>
        <end position="533"/>
    </location>
</feature>
<comment type="caution">
    <text evidence="3">The sequence shown here is derived from an EMBL/GenBank/DDBJ whole genome shotgun (WGS) entry which is preliminary data.</text>
</comment>
<dbReference type="Gene3D" id="3.40.50.12780">
    <property type="entry name" value="N-terminal domain of ligase-like"/>
    <property type="match status" value="1"/>
</dbReference>
<dbReference type="PANTHER" id="PTHR43767">
    <property type="entry name" value="LONG-CHAIN-FATTY-ACID--COA LIGASE"/>
    <property type="match status" value="1"/>
</dbReference>
<dbReference type="InterPro" id="IPR042099">
    <property type="entry name" value="ANL_N_sf"/>
</dbReference>
<evidence type="ECO:0000313" key="4">
    <source>
        <dbReference type="Proteomes" id="UP001347146"/>
    </source>
</evidence>
<reference evidence="3 4" key="1">
    <citation type="submission" date="2024-01" db="EMBL/GenBank/DDBJ databases">
        <title>Draft genome sequence of Gordonia sp. LSe1-13.</title>
        <authorList>
            <person name="Suphannarot A."/>
            <person name="Mingma R."/>
        </authorList>
    </citation>
    <scope>NUCLEOTIDE SEQUENCE [LARGE SCALE GENOMIC DNA]</scope>
    <source>
        <strain evidence="3 4">LSe1-13</strain>
    </source>
</reference>
<dbReference type="PANTHER" id="PTHR43767:SF1">
    <property type="entry name" value="NONRIBOSOMAL PEPTIDE SYNTHASE PES1 (EUROFUNG)-RELATED"/>
    <property type="match status" value="1"/>
</dbReference>
<dbReference type="InterPro" id="IPR050237">
    <property type="entry name" value="ATP-dep_AMP-bd_enzyme"/>
</dbReference>
<dbReference type="RefSeq" id="WP_330433279.1">
    <property type="nucleotide sequence ID" value="NZ_JAZDUF010000004.1"/>
</dbReference>
<dbReference type="InterPro" id="IPR025110">
    <property type="entry name" value="AMP-bd_C"/>
</dbReference>
<dbReference type="InterPro" id="IPR000873">
    <property type="entry name" value="AMP-dep_synth/lig_dom"/>
</dbReference>
<sequence>MASIRDHLQTLSDTFGAMRVLQRAGALDFKKPREVVKAVKRNETVGAPAAIVMHGADEYPDAPALTDERGTLTFAELDQQSNALANELLAAGVAPGSVIGVLARDHRGLITALNGAGRAGLRLAMMNTGFGQTQFTEVAAREKIAAMLYDEEFADIVDGLPTGLPRYLSWVDGQRPVPEGVKVLDDVVTNGDTSTPPEPESWAGLVILTSGTTGLPKGAQRGKVSPFTSALLLDRIPIPERGTMVIVSPVFHSTGFALWGVGTALGNKSVLMRRFDAEKTLAAIADNRADMLVAVPTMLHRMVALGPDVIKKYDLSSLKIIVIAGSALSPTLSEAVQDAFGDVLYNLYGSTEVAVASVATPSELRQAPGTVGRAPVSSHLALFDDKDQRITENGVRGRLFVKNGAPFEGYTDGRQKQVIDGYMSTGDMARFDESGLMFIEGRDDDMIVSGGENVYPLEVENLLAEHPHVADVAVVGVEDDEFGTRLRAFIVRSEGADPQIEDLKQHVKTNLARYKVPRDVVFVDDLPRNPTGKLVRRLLPTGPLT</sequence>
<dbReference type="Gene3D" id="3.30.300.30">
    <property type="match status" value="1"/>
</dbReference>
<gene>
    <name evidence="3" type="ORF">VZC37_14465</name>
</gene>
<dbReference type="Proteomes" id="UP001347146">
    <property type="component" value="Unassembled WGS sequence"/>
</dbReference>
<protein>
    <submittedName>
        <fullName evidence="3">Acyl-CoA synthetase</fullName>
    </submittedName>
</protein>
<proteinExistence type="predicted"/>
<dbReference type="Pfam" id="PF00501">
    <property type="entry name" value="AMP-binding"/>
    <property type="match status" value="1"/>
</dbReference>
<dbReference type="InterPro" id="IPR045851">
    <property type="entry name" value="AMP-bd_C_sf"/>
</dbReference>
<organism evidence="3 4">
    <name type="scientific">Gordonia sesuvii</name>
    <dbReference type="NCBI Taxonomy" id="3116777"/>
    <lineage>
        <taxon>Bacteria</taxon>
        <taxon>Bacillati</taxon>
        <taxon>Actinomycetota</taxon>
        <taxon>Actinomycetes</taxon>
        <taxon>Mycobacteriales</taxon>
        <taxon>Gordoniaceae</taxon>
        <taxon>Gordonia</taxon>
    </lineage>
</organism>
<dbReference type="InterPro" id="IPR020845">
    <property type="entry name" value="AMP-binding_CS"/>
</dbReference>
<dbReference type="CDD" id="cd04433">
    <property type="entry name" value="AFD_class_I"/>
    <property type="match status" value="1"/>
</dbReference>
<feature type="domain" description="AMP-dependent synthetase/ligase" evidence="1">
    <location>
        <begin position="56"/>
        <end position="410"/>
    </location>
</feature>
<dbReference type="SUPFAM" id="SSF56801">
    <property type="entry name" value="Acetyl-CoA synthetase-like"/>
    <property type="match status" value="1"/>
</dbReference>
<keyword evidence="4" id="KW-1185">Reference proteome</keyword>
<dbReference type="EMBL" id="JAZDUF010000004">
    <property type="protein sequence ID" value="MEE3851545.1"/>
    <property type="molecule type" value="Genomic_DNA"/>
</dbReference>
<evidence type="ECO:0000259" key="2">
    <source>
        <dbReference type="Pfam" id="PF13193"/>
    </source>
</evidence>
<evidence type="ECO:0000259" key="1">
    <source>
        <dbReference type="Pfam" id="PF00501"/>
    </source>
</evidence>
<evidence type="ECO:0000313" key="3">
    <source>
        <dbReference type="EMBL" id="MEE3851545.1"/>
    </source>
</evidence>
<name>A0ABU7MEL6_9ACTN</name>
<dbReference type="Pfam" id="PF13193">
    <property type="entry name" value="AMP-binding_C"/>
    <property type="match status" value="1"/>
</dbReference>
<dbReference type="PROSITE" id="PS00455">
    <property type="entry name" value="AMP_BINDING"/>
    <property type="match status" value="1"/>
</dbReference>